<dbReference type="PANTHER" id="PTHR46580:SF2">
    <property type="entry name" value="MAM DOMAIN-CONTAINING PROTEIN"/>
    <property type="match status" value="1"/>
</dbReference>
<name>A0ABX7P0S2_9BACT</name>
<evidence type="ECO:0000256" key="1">
    <source>
        <dbReference type="ARBA" id="ARBA00022729"/>
    </source>
</evidence>
<dbReference type="RefSeq" id="WP_206726256.1">
    <property type="nucleotide sequence ID" value="NZ_CP071090.1"/>
</dbReference>
<accession>A0ABX7P0S2</accession>
<dbReference type="Pfam" id="PF01839">
    <property type="entry name" value="FG-GAP"/>
    <property type="match status" value="1"/>
</dbReference>
<dbReference type="Proteomes" id="UP000662747">
    <property type="component" value="Chromosome"/>
</dbReference>
<dbReference type="Gene3D" id="2.30.30.100">
    <property type="match status" value="2"/>
</dbReference>
<protein>
    <submittedName>
        <fullName evidence="2">VCBS repeat-containing protein</fullName>
    </submittedName>
</protein>
<dbReference type="InterPro" id="IPR013517">
    <property type="entry name" value="FG-GAP"/>
</dbReference>
<keyword evidence="1" id="KW-0732">Signal</keyword>
<dbReference type="Pfam" id="PF13517">
    <property type="entry name" value="FG-GAP_3"/>
    <property type="match status" value="1"/>
</dbReference>
<gene>
    <name evidence="2" type="ORF">JY651_07030</name>
</gene>
<dbReference type="SUPFAM" id="SSF69318">
    <property type="entry name" value="Integrin alpha N-terminal domain"/>
    <property type="match status" value="1"/>
</dbReference>
<proteinExistence type="predicted"/>
<keyword evidence="3" id="KW-1185">Reference proteome</keyword>
<evidence type="ECO:0000313" key="3">
    <source>
        <dbReference type="Proteomes" id="UP000662747"/>
    </source>
</evidence>
<evidence type="ECO:0000313" key="2">
    <source>
        <dbReference type="EMBL" id="QSQ24695.1"/>
    </source>
</evidence>
<dbReference type="EMBL" id="CP071090">
    <property type="protein sequence ID" value="QSQ24695.1"/>
    <property type="molecule type" value="Genomic_DNA"/>
</dbReference>
<reference evidence="2 3" key="1">
    <citation type="submission" date="2021-02" db="EMBL/GenBank/DDBJ databases">
        <title>De Novo genome assembly of isolated myxobacteria.</title>
        <authorList>
            <person name="Stevens D.C."/>
        </authorList>
    </citation>
    <scope>NUCLEOTIDE SEQUENCE [LARGE SCALE GENOMIC DNA]</scope>
    <source>
        <strain evidence="3">SCPEA02</strain>
    </source>
</reference>
<organism evidence="2 3">
    <name type="scientific">Pyxidicoccus parkwayensis</name>
    <dbReference type="NCBI Taxonomy" id="2813578"/>
    <lineage>
        <taxon>Bacteria</taxon>
        <taxon>Pseudomonadati</taxon>
        <taxon>Myxococcota</taxon>
        <taxon>Myxococcia</taxon>
        <taxon>Myxococcales</taxon>
        <taxon>Cystobacterineae</taxon>
        <taxon>Myxococcaceae</taxon>
        <taxon>Pyxidicoccus</taxon>
    </lineage>
</organism>
<sequence length="153" mass="15413">MPVLDFQTHQDAPAGTRPYGVAVGDVNNDGKPDVAFTLITSALVSVQLGNGDGTFGAASTYSVGSNPKFVEIADFNGDGNADLAVGGGTGSTQYVSILLGNGDGTLQSAVNFAVGTGPFYMAVGDLNADGKRDIVTGNYTGGTSSVLLNASHY</sequence>
<dbReference type="PANTHER" id="PTHR46580">
    <property type="entry name" value="SENSOR KINASE-RELATED"/>
    <property type="match status" value="1"/>
</dbReference>
<dbReference type="InterPro" id="IPR028994">
    <property type="entry name" value="Integrin_alpha_N"/>
</dbReference>